<organism evidence="1 2">
    <name type="scientific">Haematococcus lacustris</name>
    <name type="common">Green alga</name>
    <name type="synonym">Haematococcus pluvialis</name>
    <dbReference type="NCBI Taxonomy" id="44745"/>
    <lineage>
        <taxon>Eukaryota</taxon>
        <taxon>Viridiplantae</taxon>
        <taxon>Chlorophyta</taxon>
        <taxon>core chlorophytes</taxon>
        <taxon>Chlorophyceae</taxon>
        <taxon>CS clade</taxon>
        <taxon>Chlamydomonadales</taxon>
        <taxon>Haematococcaceae</taxon>
        <taxon>Haematococcus</taxon>
    </lineage>
</organism>
<accession>A0A699Z9L9</accession>
<comment type="caution">
    <text evidence="1">The sequence shown here is derived from an EMBL/GenBank/DDBJ whole genome shotgun (WGS) entry which is preliminary data.</text>
</comment>
<protein>
    <submittedName>
        <fullName evidence="1">Uncharacterized protein</fullName>
    </submittedName>
</protein>
<proteinExistence type="predicted"/>
<evidence type="ECO:0000313" key="2">
    <source>
        <dbReference type="Proteomes" id="UP000485058"/>
    </source>
</evidence>
<keyword evidence="2" id="KW-1185">Reference proteome</keyword>
<dbReference type="Proteomes" id="UP000485058">
    <property type="component" value="Unassembled WGS sequence"/>
</dbReference>
<gene>
    <name evidence="1" type="ORF">HaLaN_15741</name>
</gene>
<reference evidence="1 2" key="1">
    <citation type="submission" date="2020-02" db="EMBL/GenBank/DDBJ databases">
        <title>Draft genome sequence of Haematococcus lacustris strain NIES-144.</title>
        <authorList>
            <person name="Morimoto D."/>
            <person name="Nakagawa S."/>
            <person name="Yoshida T."/>
            <person name="Sawayama S."/>
        </authorList>
    </citation>
    <scope>NUCLEOTIDE SEQUENCE [LARGE SCALE GENOMIC DNA]</scope>
    <source>
        <strain evidence="1 2">NIES-144</strain>
    </source>
</reference>
<sequence>MGQKGKPQTIQYYVPNIHFQHYSLLVPSNVMITAISLEPHSRTFLRTQYRVTLTIFRNFGVLDHSLDNVLSSSANTYEVQNNPALTVNPNGYVTTLLEILCAVGGTAFASAPPTSASATYQAPADGASLGTTTPDACLRARCGAGWSGHAHGPPMPQLPFRLLSCQAAVRCGPDT</sequence>
<dbReference type="EMBL" id="BLLF01001372">
    <property type="protein sequence ID" value="GFH18871.1"/>
    <property type="molecule type" value="Genomic_DNA"/>
</dbReference>
<dbReference type="AlphaFoldDB" id="A0A699Z9L9"/>
<name>A0A699Z9L9_HAELA</name>
<evidence type="ECO:0000313" key="1">
    <source>
        <dbReference type="EMBL" id="GFH18871.1"/>
    </source>
</evidence>